<evidence type="ECO:0000256" key="2">
    <source>
        <dbReference type="SAM" id="MobiDB-lite"/>
    </source>
</evidence>
<proteinExistence type="predicted"/>
<feature type="region of interest" description="Disordered" evidence="2">
    <location>
        <begin position="1"/>
        <end position="20"/>
    </location>
</feature>
<keyword evidence="4" id="KW-0547">Nucleotide-binding</keyword>
<evidence type="ECO:0000313" key="5">
    <source>
        <dbReference type="Proteomes" id="UP001501358"/>
    </source>
</evidence>
<keyword evidence="1" id="KW-0808">Transferase</keyword>
<dbReference type="EMBL" id="BAAATA010000018">
    <property type="protein sequence ID" value="GAA2493882.1"/>
    <property type="molecule type" value="Genomic_DNA"/>
</dbReference>
<keyword evidence="1" id="KW-0723">Serine/threonine-protein kinase</keyword>
<dbReference type="InterPro" id="IPR003594">
    <property type="entry name" value="HATPase_dom"/>
</dbReference>
<sequence length="188" mass="19856">MTTASSQRSRPEPSDRAGYGVESGVPWAYTLHLPRDPRAVGVARRTLRAVLGGYGLRELADTAELLASELVTNAQRHTGGASLMRLSGVEGERVRVGVWDTDPVVPPPFDRPQRRGGEGRGGGQRGGSAPFDPGGEGGRGLLLVRTWADRWGGYALGEAPFGAGGKLLWFELAAQQEKEGRDGGLPAG</sequence>
<keyword evidence="4" id="KW-0067">ATP-binding</keyword>
<gene>
    <name evidence="4" type="ORF">GCM10010406_32410</name>
</gene>
<dbReference type="Pfam" id="PF13581">
    <property type="entry name" value="HATPase_c_2"/>
    <property type="match status" value="1"/>
</dbReference>
<dbReference type="PANTHER" id="PTHR35526">
    <property type="entry name" value="ANTI-SIGMA-F FACTOR RSBW-RELATED"/>
    <property type="match status" value="1"/>
</dbReference>
<keyword evidence="5" id="KW-1185">Reference proteome</keyword>
<keyword evidence="1" id="KW-0418">Kinase</keyword>
<organism evidence="4 5">
    <name type="scientific">Streptomyces thermolineatus</name>
    <dbReference type="NCBI Taxonomy" id="44033"/>
    <lineage>
        <taxon>Bacteria</taxon>
        <taxon>Bacillati</taxon>
        <taxon>Actinomycetota</taxon>
        <taxon>Actinomycetes</taxon>
        <taxon>Kitasatosporales</taxon>
        <taxon>Streptomycetaceae</taxon>
        <taxon>Streptomyces</taxon>
    </lineage>
</organism>
<evidence type="ECO:0000259" key="3">
    <source>
        <dbReference type="Pfam" id="PF13581"/>
    </source>
</evidence>
<accession>A0ABP5Z7K8</accession>
<dbReference type="InterPro" id="IPR050267">
    <property type="entry name" value="Anti-sigma-factor_SerPK"/>
</dbReference>
<evidence type="ECO:0000313" key="4">
    <source>
        <dbReference type="EMBL" id="GAA2493882.1"/>
    </source>
</evidence>
<name>A0ABP5Z7K8_9ACTN</name>
<dbReference type="GO" id="GO:0005524">
    <property type="term" value="F:ATP binding"/>
    <property type="evidence" value="ECO:0007669"/>
    <property type="project" value="UniProtKB-KW"/>
</dbReference>
<comment type="caution">
    <text evidence="4">The sequence shown here is derived from an EMBL/GenBank/DDBJ whole genome shotgun (WGS) entry which is preliminary data.</text>
</comment>
<dbReference type="PANTHER" id="PTHR35526:SF3">
    <property type="entry name" value="ANTI-SIGMA-F FACTOR RSBW"/>
    <property type="match status" value="1"/>
</dbReference>
<evidence type="ECO:0000256" key="1">
    <source>
        <dbReference type="ARBA" id="ARBA00022527"/>
    </source>
</evidence>
<dbReference type="SUPFAM" id="SSF55874">
    <property type="entry name" value="ATPase domain of HSP90 chaperone/DNA topoisomerase II/histidine kinase"/>
    <property type="match status" value="1"/>
</dbReference>
<dbReference type="InterPro" id="IPR036890">
    <property type="entry name" value="HATPase_C_sf"/>
</dbReference>
<dbReference type="Gene3D" id="3.30.565.10">
    <property type="entry name" value="Histidine kinase-like ATPase, C-terminal domain"/>
    <property type="match status" value="1"/>
</dbReference>
<reference evidence="5" key="1">
    <citation type="journal article" date="2019" name="Int. J. Syst. Evol. Microbiol.">
        <title>The Global Catalogue of Microorganisms (GCM) 10K type strain sequencing project: providing services to taxonomists for standard genome sequencing and annotation.</title>
        <authorList>
            <consortium name="The Broad Institute Genomics Platform"/>
            <consortium name="The Broad Institute Genome Sequencing Center for Infectious Disease"/>
            <person name="Wu L."/>
            <person name="Ma J."/>
        </authorList>
    </citation>
    <scope>NUCLEOTIDE SEQUENCE [LARGE SCALE GENOMIC DNA]</scope>
    <source>
        <strain evidence="5">JCM 6307</strain>
    </source>
</reference>
<dbReference type="Proteomes" id="UP001501358">
    <property type="component" value="Unassembled WGS sequence"/>
</dbReference>
<feature type="region of interest" description="Disordered" evidence="2">
    <location>
        <begin position="99"/>
        <end position="137"/>
    </location>
</feature>
<protein>
    <submittedName>
        <fullName evidence="4">ATP-binding protein</fullName>
    </submittedName>
</protein>
<feature type="domain" description="Histidine kinase/HSP90-like ATPase" evidence="3">
    <location>
        <begin position="34"/>
        <end position="150"/>
    </location>
</feature>